<dbReference type="AlphaFoldDB" id="A0A4C1YIW0"/>
<comment type="caution">
    <text evidence="2">The sequence shown here is derived from an EMBL/GenBank/DDBJ whole genome shotgun (WGS) entry which is preliminary data.</text>
</comment>
<feature type="region of interest" description="Disordered" evidence="1">
    <location>
        <begin position="34"/>
        <end position="69"/>
    </location>
</feature>
<evidence type="ECO:0000256" key="1">
    <source>
        <dbReference type="SAM" id="MobiDB-lite"/>
    </source>
</evidence>
<keyword evidence="3" id="KW-1185">Reference proteome</keyword>
<evidence type="ECO:0000313" key="3">
    <source>
        <dbReference type="Proteomes" id="UP000299102"/>
    </source>
</evidence>
<dbReference type="Proteomes" id="UP000299102">
    <property type="component" value="Unassembled WGS sequence"/>
</dbReference>
<protein>
    <submittedName>
        <fullName evidence="2">Uncharacterized protein</fullName>
    </submittedName>
</protein>
<reference evidence="2 3" key="1">
    <citation type="journal article" date="2019" name="Commun. Biol.">
        <title>The bagworm genome reveals a unique fibroin gene that provides high tensile strength.</title>
        <authorList>
            <person name="Kono N."/>
            <person name="Nakamura H."/>
            <person name="Ohtoshi R."/>
            <person name="Tomita M."/>
            <person name="Numata K."/>
            <person name="Arakawa K."/>
        </authorList>
    </citation>
    <scope>NUCLEOTIDE SEQUENCE [LARGE SCALE GENOMIC DNA]</scope>
</reference>
<accession>A0A4C1YIW0</accession>
<sequence>MSDIWMRRRRLGSAHRSIPEAVLARNAKTHLPALPTSRFFPRPPCEGDTRNPLHHSRANKGPVRTAEHGSLMELSEECFHQTLAIVSSSNSLDVQGLGD</sequence>
<dbReference type="EMBL" id="BGZK01001201">
    <property type="protein sequence ID" value="GBP74275.1"/>
    <property type="molecule type" value="Genomic_DNA"/>
</dbReference>
<evidence type="ECO:0000313" key="2">
    <source>
        <dbReference type="EMBL" id="GBP74275.1"/>
    </source>
</evidence>
<proteinExistence type="predicted"/>
<gene>
    <name evidence="2" type="ORF">EVAR_58553_1</name>
</gene>
<organism evidence="2 3">
    <name type="scientific">Eumeta variegata</name>
    <name type="common">Bagworm moth</name>
    <name type="synonym">Eumeta japonica</name>
    <dbReference type="NCBI Taxonomy" id="151549"/>
    <lineage>
        <taxon>Eukaryota</taxon>
        <taxon>Metazoa</taxon>
        <taxon>Ecdysozoa</taxon>
        <taxon>Arthropoda</taxon>
        <taxon>Hexapoda</taxon>
        <taxon>Insecta</taxon>
        <taxon>Pterygota</taxon>
        <taxon>Neoptera</taxon>
        <taxon>Endopterygota</taxon>
        <taxon>Lepidoptera</taxon>
        <taxon>Glossata</taxon>
        <taxon>Ditrysia</taxon>
        <taxon>Tineoidea</taxon>
        <taxon>Psychidae</taxon>
        <taxon>Oiketicinae</taxon>
        <taxon>Eumeta</taxon>
    </lineage>
</organism>
<name>A0A4C1YIW0_EUMVA</name>